<dbReference type="EMBL" id="LGSS01000001">
    <property type="protein sequence ID" value="KNF10095.1"/>
    <property type="molecule type" value="Genomic_DNA"/>
</dbReference>
<dbReference type="InterPro" id="IPR001448">
    <property type="entry name" value="SASP_alpha/beta-type"/>
</dbReference>
<dbReference type="GO" id="GO:0006265">
    <property type="term" value="P:DNA topological change"/>
    <property type="evidence" value="ECO:0007669"/>
    <property type="project" value="InterPro"/>
</dbReference>
<protein>
    <submittedName>
        <fullName evidence="1">Small acid-soluble spore protein, alpha/beta type</fullName>
    </submittedName>
</protein>
<dbReference type="Proteomes" id="UP000037267">
    <property type="component" value="Unassembled WGS sequence"/>
</dbReference>
<dbReference type="OrthoDB" id="1683773at2"/>
<organism evidence="1 2">
    <name type="scientific">Gottschalkia purinilytica</name>
    <name type="common">Clostridium purinilyticum</name>
    <dbReference type="NCBI Taxonomy" id="1503"/>
    <lineage>
        <taxon>Bacteria</taxon>
        <taxon>Bacillati</taxon>
        <taxon>Bacillota</taxon>
        <taxon>Tissierellia</taxon>
        <taxon>Tissierellales</taxon>
        <taxon>Gottschalkiaceae</taxon>
        <taxon>Gottschalkia</taxon>
    </lineage>
</organism>
<evidence type="ECO:0000313" key="2">
    <source>
        <dbReference type="Proteomes" id="UP000037267"/>
    </source>
</evidence>
<sequence length="63" mass="7223">MSKNRLVVPEARQALEQFKTEIAEQFGVDDPKSLASNHTGLIVRKLVEMGEQQLIDNHKKDKY</sequence>
<dbReference type="PANTHER" id="PTHR36107:SF1">
    <property type="entry name" value="SMALL, ACID-SOLUBLE SPORE PROTEIN A"/>
    <property type="match status" value="1"/>
</dbReference>
<keyword evidence="2" id="KW-1185">Reference proteome</keyword>
<dbReference type="Gene3D" id="6.10.10.80">
    <property type="entry name" value="Small, acid-soluble spore protein, alpha/beta type-like"/>
    <property type="match status" value="1"/>
</dbReference>
<dbReference type="AlphaFoldDB" id="A0A0L0WF98"/>
<dbReference type="PANTHER" id="PTHR36107">
    <property type="entry name" value="SMALL, ACID-SOLUBLE SPORE PROTEIN A"/>
    <property type="match status" value="1"/>
</dbReference>
<reference evidence="2" key="1">
    <citation type="submission" date="2015-07" db="EMBL/GenBank/DDBJ databases">
        <title>Draft genome sequence of the purine-degrading Gottschalkia purinilyticum DSM 1384 (formerly Clostridium purinilyticum).</title>
        <authorList>
            <person name="Poehlein A."/>
            <person name="Schiel-Bengelsdorf B."/>
            <person name="Bengelsdorf F.R."/>
            <person name="Daniel R."/>
            <person name="Duerre P."/>
        </authorList>
    </citation>
    <scope>NUCLEOTIDE SEQUENCE [LARGE SCALE GENOMIC DNA]</scope>
    <source>
        <strain evidence="2">DSM 1384</strain>
    </source>
</reference>
<dbReference type="Pfam" id="PF00269">
    <property type="entry name" value="SASP"/>
    <property type="match status" value="1"/>
</dbReference>
<dbReference type="InterPro" id="IPR038300">
    <property type="entry name" value="SASP_sf_alpha/beta"/>
</dbReference>
<dbReference type="GO" id="GO:0003690">
    <property type="term" value="F:double-stranded DNA binding"/>
    <property type="evidence" value="ECO:0007669"/>
    <property type="project" value="InterPro"/>
</dbReference>
<accession>A0A0L0WF98</accession>
<name>A0A0L0WF98_GOTPU</name>
<evidence type="ECO:0000313" key="1">
    <source>
        <dbReference type="EMBL" id="KNF10095.1"/>
    </source>
</evidence>
<gene>
    <name evidence="1" type="ORF">CLPU_1c02600</name>
</gene>
<dbReference type="InterPro" id="IPR050847">
    <property type="entry name" value="SASP_DNA-binding"/>
</dbReference>
<proteinExistence type="predicted"/>
<comment type="caution">
    <text evidence="1">The sequence shown here is derived from an EMBL/GenBank/DDBJ whole genome shotgun (WGS) entry which is preliminary data.</text>
</comment>
<dbReference type="RefSeq" id="WP_050353823.1">
    <property type="nucleotide sequence ID" value="NZ_LGSS01000001.1"/>
</dbReference>